<dbReference type="InterPro" id="IPR014743">
    <property type="entry name" value="Cl-channel_core"/>
</dbReference>
<dbReference type="AlphaFoldDB" id="A0A9Q1KU23"/>
<evidence type="ECO:0000256" key="5">
    <source>
        <dbReference type="ARBA" id="ARBA00023122"/>
    </source>
</evidence>
<protein>
    <submittedName>
        <fullName evidence="8">Uncharacterized protein</fullName>
    </submittedName>
</protein>
<evidence type="ECO:0000256" key="2">
    <source>
        <dbReference type="ARBA" id="ARBA00022692"/>
    </source>
</evidence>
<evidence type="ECO:0000256" key="6">
    <source>
        <dbReference type="ARBA" id="ARBA00023136"/>
    </source>
</evidence>
<dbReference type="EMBL" id="JAKOGI010000026">
    <property type="protein sequence ID" value="KAJ8448929.1"/>
    <property type="molecule type" value="Genomic_DNA"/>
</dbReference>
<sequence length="335" mass="36993">MDPLNDELNYVENGELEQTREEALFSSGLSEKTMSIRQPLLRHRSNSSSQITIIGANVCLIESLYRYLKAFLAYAGCNMGLATAVGALCSYIAPDVRYDILEVKASLNGVNAPSILAGSIVSKEGPMVHTSACIANLRGQGGSHKEGLNWAWLRYFKNDQDRRDLVICGVITGAAAAFLTPVGECSSLEDIFHHYPSVHGFKRLYSILLDYKLRVGLIIYYVNAAKITYNSYDLQAIIFLGVAGGVLGSLYNYFVDKIAHIYGFVTTKSFNVKPAATLILLSFSSMTMMMPFRISLVLTQLEFLRFLHSSFSSRQSMVLGSSCMGWLLLMGCSFL</sequence>
<evidence type="ECO:0000313" key="9">
    <source>
        <dbReference type="Proteomes" id="UP001153076"/>
    </source>
</evidence>
<comment type="subcellular location">
    <subcellularLocation>
        <location evidence="1">Membrane</location>
        <topology evidence="1">Multi-pass membrane protein</topology>
    </subcellularLocation>
</comment>
<keyword evidence="5" id="KW-0129">CBS domain</keyword>
<dbReference type="GO" id="GO:0015108">
    <property type="term" value="F:chloride transmembrane transporter activity"/>
    <property type="evidence" value="ECO:0007669"/>
    <property type="project" value="InterPro"/>
</dbReference>
<evidence type="ECO:0000313" key="8">
    <source>
        <dbReference type="EMBL" id="KAJ8448929.1"/>
    </source>
</evidence>
<dbReference type="Pfam" id="PF00654">
    <property type="entry name" value="Voltage_CLC"/>
    <property type="match status" value="1"/>
</dbReference>
<feature type="transmembrane region" description="Helical" evidence="7">
    <location>
        <begin position="164"/>
        <end position="183"/>
    </location>
</feature>
<dbReference type="InterPro" id="IPR051280">
    <property type="entry name" value="Cl-channel/antiporter"/>
</dbReference>
<evidence type="ECO:0000256" key="7">
    <source>
        <dbReference type="SAM" id="Phobius"/>
    </source>
</evidence>
<evidence type="ECO:0000256" key="3">
    <source>
        <dbReference type="ARBA" id="ARBA00022737"/>
    </source>
</evidence>
<feature type="transmembrane region" description="Helical" evidence="7">
    <location>
        <begin position="275"/>
        <end position="296"/>
    </location>
</feature>
<keyword evidence="6 7" id="KW-0472">Membrane</keyword>
<dbReference type="Gene3D" id="1.10.3080.10">
    <property type="entry name" value="Clc chloride channel"/>
    <property type="match status" value="1"/>
</dbReference>
<keyword evidence="3" id="KW-0677">Repeat</keyword>
<gene>
    <name evidence="8" type="ORF">Cgig2_030785</name>
</gene>
<dbReference type="PANTHER" id="PTHR11689">
    <property type="entry name" value="CHLORIDE CHANNEL PROTEIN CLC FAMILY MEMBER"/>
    <property type="match status" value="1"/>
</dbReference>
<feature type="transmembrane region" description="Helical" evidence="7">
    <location>
        <begin position="316"/>
        <end position="334"/>
    </location>
</feature>
<evidence type="ECO:0000256" key="1">
    <source>
        <dbReference type="ARBA" id="ARBA00004141"/>
    </source>
</evidence>
<evidence type="ECO:0000256" key="4">
    <source>
        <dbReference type="ARBA" id="ARBA00022989"/>
    </source>
</evidence>
<dbReference type="OrthoDB" id="428525at2759"/>
<dbReference type="InterPro" id="IPR001807">
    <property type="entry name" value="ClC"/>
</dbReference>
<accession>A0A9Q1KU23</accession>
<dbReference type="SUPFAM" id="SSF81340">
    <property type="entry name" value="Clc chloride channel"/>
    <property type="match status" value="1"/>
</dbReference>
<organism evidence="8 9">
    <name type="scientific">Carnegiea gigantea</name>
    <dbReference type="NCBI Taxonomy" id="171969"/>
    <lineage>
        <taxon>Eukaryota</taxon>
        <taxon>Viridiplantae</taxon>
        <taxon>Streptophyta</taxon>
        <taxon>Embryophyta</taxon>
        <taxon>Tracheophyta</taxon>
        <taxon>Spermatophyta</taxon>
        <taxon>Magnoliopsida</taxon>
        <taxon>eudicotyledons</taxon>
        <taxon>Gunneridae</taxon>
        <taxon>Pentapetalae</taxon>
        <taxon>Caryophyllales</taxon>
        <taxon>Cactineae</taxon>
        <taxon>Cactaceae</taxon>
        <taxon>Cactoideae</taxon>
        <taxon>Echinocereeae</taxon>
        <taxon>Carnegiea</taxon>
    </lineage>
</organism>
<dbReference type="GO" id="GO:0009705">
    <property type="term" value="C:plant-type vacuole membrane"/>
    <property type="evidence" value="ECO:0007669"/>
    <property type="project" value="TreeGrafter"/>
</dbReference>
<keyword evidence="4 7" id="KW-1133">Transmembrane helix</keyword>
<proteinExistence type="predicted"/>
<reference evidence="8" key="1">
    <citation type="submission" date="2022-04" db="EMBL/GenBank/DDBJ databases">
        <title>Carnegiea gigantea Genome sequencing and assembly v2.</title>
        <authorList>
            <person name="Copetti D."/>
            <person name="Sanderson M.J."/>
            <person name="Burquez A."/>
            <person name="Wojciechowski M.F."/>
        </authorList>
    </citation>
    <scope>NUCLEOTIDE SEQUENCE</scope>
    <source>
        <strain evidence="8">SGP5-SGP5p</strain>
        <tissue evidence="8">Aerial part</tissue>
    </source>
</reference>
<keyword evidence="9" id="KW-1185">Reference proteome</keyword>
<name>A0A9Q1KU23_9CARY</name>
<dbReference type="Proteomes" id="UP001153076">
    <property type="component" value="Unassembled WGS sequence"/>
</dbReference>
<feature type="transmembrane region" description="Helical" evidence="7">
    <location>
        <begin position="71"/>
        <end position="93"/>
    </location>
</feature>
<comment type="caution">
    <text evidence="8">The sequence shown here is derived from an EMBL/GenBank/DDBJ whole genome shotgun (WGS) entry which is preliminary data.</text>
</comment>
<feature type="transmembrane region" description="Helical" evidence="7">
    <location>
        <begin position="234"/>
        <end position="254"/>
    </location>
</feature>
<dbReference type="PANTHER" id="PTHR11689:SF144">
    <property type="entry name" value="CHLORIDE CHANNEL PROTEIN"/>
    <property type="match status" value="1"/>
</dbReference>
<keyword evidence="2 7" id="KW-0812">Transmembrane</keyword>